<name>A0A2P5BKJ2_PARAD</name>
<evidence type="ECO:0000256" key="2">
    <source>
        <dbReference type="ARBA" id="ARBA00022679"/>
    </source>
</evidence>
<gene>
    <name evidence="7" type="ORF">PanWU01x14_230720</name>
</gene>
<keyword evidence="3" id="KW-0547">Nucleotide-binding</keyword>
<keyword evidence="5" id="KW-0067">ATP-binding</keyword>
<dbReference type="AlphaFoldDB" id="A0A2P5BKJ2"/>
<sequence length="242" mass="27392">MADCEITCDPSGLPRGVWLGNGSHRVREENRITLLEIPDFYAFVPVDDANGCYTWCLNNCSYAAYGIGCLVWSKSLIDILEFLSGGEDLFLRLAQTELGENDATFKDSLYMCTISYLFPWLDKETTEQFGSTKTGDLPILTVHNAKRDPSELCTFDLDSILVAANHFNIKNKLGQGGFGSVYKRRNLVKRLGFFIEEEENILVLELMPNRSLDTFIFELNWATRFNIIHGVARGLVYLCRDS</sequence>
<dbReference type="GO" id="GO:0005886">
    <property type="term" value="C:plasma membrane"/>
    <property type="evidence" value="ECO:0007669"/>
    <property type="project" value="TreeGrafter"/>
</dbReference>
<evidence type="ECO:0000313" key="7">
    <source>
        <dbReference type="EMBL" id="PON49300.1"/>
    </source>
</evidence>
<dbReference type="GO" id="GO:0004674">
    <property type="term" value="F:protein serine/threonine kinase activity"/>
    <property type="evidence" value="ECO:0007669"/>
    <property type="project" value="UniProtKB-KW"/>
</dbReference>
<accession>A0A2P5BKJ2</accession>
<keyword evidence="4 7" id="KW-0418">Kinase</keyword>
<keyword evidence="8" id="KW-1185">Reference proteome</keyword>
<evidence type="ECO:0000256" key="5">
    <source>
        <dbReference type="ARBA" id="ARBA00022840"/>
    </source>
</evidence>
<reference evidence="8" key="1">
    <citation type="submission" date="2016-06" db="EMBL/GenBank/DDBJ databases">
        <title>Parallel loss of symbiosis genes in relatives of nitrogen-fixing non-legume Parasponia.</title>
        <authorList>
            <person name="Van Velzen R."/>
            <person name="Holmer R."/>
            <person name="Bu F."/>
            <person name="Rutten L."/>
            <person name="Van Zeijl A."/>
            <person name="Liu W."/>
            <person name="Santuari L."/>
            <person name="Cao Q."/>
            <person name="Sharma T."/>
            <person name="Shen D."/>
            <person name="Roswanjaya Y."/>
            <person name="Wardhani T."/>
            <person name="Kalhor M.S."/>
            <person name="Jansen J."/>
            <person name="Van den Hoogen J."/>
            <person name="Gungor B."/>
            <person name="Hartog M."/>
            <person name="Hontelez J."/>
            <person name="Verver J."/>
            <person name="Yang W.-C."/>
            <person name="Schijlen E."/>
            <person name="Repin R."/>
            <person name="Schilthuizen M."/>
            <person name="Schranz E."/>
            <person name="Heidstra R."/>
            <person name="Miyata K."/>
            <person name="Fedorova E."/>
            <person name="Kohlen W."/>
            <person name="Bisseling T."/>
            <person name="Smit S."/>
            <person name="Geurts R."/>
        </authorList>
    </citation>
    <scope>NUCLEOTIDE SEQUENCE [LARGE SCALE GENOMIC DNA]</scope>
    <source>
        <strain evidence="8">cv. WU1-14</strain>
    </source>
</reference>
<dbReference type="InterPro" id="IPR003609">
    <property type="entry name" value="Pan_app"/>
</dbReference>
<comment type="caution">
    <text evidence="7">The sequence shown here is derived from an EMBL/GenBank/DDBJ whole genome shotgun (WGS) entry which is preliminary data.</text>
</comment>
<evidence type="ECO:0000256" key="4">
    <source>
        <dbReference type="ARBA" id="ARBA00022777"/>
    </source>
</evidence>
<dbReference type="OrthoDB" id="1436270at2759"/>
<evidence type="ECO:0000259" key="6">
    <source>
        <dbReference type="Pfam" id="PF08276"/>
    </source>
</evidence>
<proteinExistence type="predicted"/>
<dbReference type="Gene3D" id="3.30.200.20">
    <property type="entry name" value="Phosphorylase Kinase, domain 1"/>
    <property type="match status" value="1"/>
</dbReference>
<feature type="domain" description="Apple" evidence="6">
    <location>
        <begin position="35"/>
        <end position="79"/>
    </location>
</feature>
<evidence type="ECO:0000256" key="3">
    <source>
        <dbReference type="ARBA" id="ARBA00022741"/>
    </source>
</evidence>
<dbReference type="EMBL" id="JXTB01000263">
    <property type="protein sequence ID" value="PON49300.1"/>
    <property type="molecule type" value="Genomic_DNA"/>
</dbReference>
<dbReference type="PANTHER" id="PTHR27002">
    <property type="entry name" value="RECEPTOR-LIKE SERINE/THREONINE-PROTEIN KINASE SD1-8"/>
    <property type="match status" value="1"/>
</dbReference>
<dbReference type="InterPro" id="IPR011009">
    <property type="entry name" value="Kinase-like_dom_sf"/>
</dbReference>
<dbReference type="GO" id="GO:0005524">
    <property type="term" value="F:ATP binding"/>
    <property type="evidence" value="ECO:0007669"/>
    <property type="project" value="UniProtKB-KW"/>
</dbReference>
<keyword evidence="2" id="KW-0808">Transferase</keyword>
<keyword evidence="1" id="KW-0723">Serine/threonine-protein kinase</keyword>
<protein>
    <submittedName>
        <fullName evidence="7">Kinase-like protein</fullName>
    </submittedName>
</protein>
<dbReference type="SUPFAM" id="SSF56112">
    <property type="entry name" value="Protein kinase-like (PK-like)"/>
    <property type="match status" value="1"/>
</dbReference>
<dbReference type="PANTHER" id="PTHR27002:SF1095">
    <property type="entry name" value="G-TYPE LECTIN S-RECEPTOR-LIKE SERINE_THREONINE-PROTEIN KINASE RKS1"/>
    <property type="match status" value="1"/>
</dbReference>
<dbReference type="Proteomes" id="UP000237105">
    <property type="component" value="Unassembled WGS sequence"/>
</dbReference>
<dbReference type="Pfam" id="PF08276">
    <property type="entry name" value="PAN_2"/>
    <property type="match status" value="1"/>
</dbReference>
<organism evidence="7 8">
    <name type="scientific">Parasponia andersonii</name>
    <name type="common">Sponia andersonii</name>
    <dbReference type="NCBI Taxonomy" id="3476"/>
    <lineage>
        <taxon>Eukaryota</taxon>
        <taxon>Viridiplantae</taxon>
        <taxon>Streptophyta</taxon>
        <taxon>Embryophyta</taxon>
        <taxon>Tracheophyta</taxon>
        <taxon>Spermatophyta</taxon>
        <taxon>Magnoliopsida</taxon>
        <taxon>eudicotyledons</taxon>
        <taxon>Gunneridae</taxon>
        <taxon>Pentapetalae</taxon>
        <taxon>rosids</taxon>
        <taxon>fabids</taxon>
        <taxon>Rosales</taxon>
        <taxon>Cannabaceae</taxon>
        <taxon>Parasponia</taxon>
    </lineage>
</organism>
<dbReference type="Gene3D" id="1.10.510.10">
    <property type="entry name" value="Transferase(Phosphotransferase) domain 1"/>
    <property type="match status" value="1"/>
</dbReference>
<evidence type="ECO:0000313" key="8">
    <source>
        <dbReference type="Proteomes" id="UP000237105"/>
    </source>
</evidence>
<evidence type="ECO:0000256" key="1">
    <source>
        <dbReference type="ARBA" id="ARBA00022527"/>
    </source>
</evidence>
<dbReference type="STRING" id="3476.A0A2P5BKJ2"/>